<gene>
    <name evidence="2" type="primary">LOC115223121</name>
</gene>
<dbReference type="GO" id="GO:0003723">
    <property type="term" value="F:RNA binding"/>
    <property type="evidence" value="ECO:0007669"/>
    <property type="project" value="TreeGrafter"/>
</dbReference>
<accession>A0A7E6FM99</accession>
<sequence>MALSLTEEMARDQDLWRFAKLLKKKKAARKLEKKQEEERLYEIERQRVIGEKLPETADDFDRLLLHSPNSSMLWLRYMAFHLETAEIDKARSIAERALKTILFREEQEKFNVWIAYLNLENLYGNKENLNAVLQRALQQNQPLKVYQQLVNIYIKSGKIQFSSL</sequence>
<evidence type="ECO:0000313" key="2">
    <source>
        <dbReference type="RefSeq" id="XP_036368002.1"/>
    </source>
</evidence>
<dbReference type="Gene3D" id="1.25.40.10">
    <property type="entry name" value="Tetratricopeptide repeat domain"/>
    <property type="match status" value="1"/>
</dbReference>
<proteinExistence type="predicted"/>
<reference evidence="2" key="1">
    <citation type="submission" date="2025-08" db="UniProtKB">
        <authorList>
            <consortium name="RefSeq"/>
        </authorList>
    </citation>
    <scope>IDENTIFICATION</scope>
</reference>
<dbReference type="InterPro" id="IPR045209">
    <property type="entry name" value="Rrp5"/>
</dbReference>
<dbReference type="GO" id="GO:0032040">
    <property type="term" value="C:small-subunit processome"/>
    <property type="evidence" value="ECO:0007669"/>
    <property type="project" value="TreeGrafter"/>
</dbReference>
<protein>
    <submittedName>
        <fullName evidence="2">Protein RRP5 homolog</fullName>
    </submittedName>
</protein>
<dbReference type="KEGG" id="osn:115223121"/>
<dbReference type="RefSeq" id="XP_036368002.1">
    <property type="nucleotide sequence ID" value="XM_036512109.1"/>
</dbReference>
<dbReference type="SUPFAM" id="SSF48452">
    <property type="entry name" value="TPR-like"/>
    <property type="match status" value="1"/>
</dbReference>
<evidence type="ECO:0000313" key="1">
    <source>
        <dbReference type="Proteomes" id="UP000515154"/>
    </source>
</evidence>
<dbReference type="Proteomes" id="UP000515154">
    <property type="component" value="Linkage group LG22"/>
</dbReference>
<name>A0A7E6FM99_9MOLL</name>
<dbReference type="GO" id="GO:0006364">
    <property type="term" value="P:rRNA processing"/>
    <property type="evidence" value="ECO:0007669"/>
    <property type="project" value="InterPro"/>
</dbReference>
<keyword evidence="1" id="KW-1185">Reference proteome</keyword>
<dbReference type="AlphaFoldDB" id="A0A7E6FM99"/>
<dbReference type="PANTHER" id="PTHR23270">
    <property type="entry name" value="PROGRAMMED CELL DEATH PROTEIN 11 PRE-RRNA PROCESSING PROTEIN RRP5"/>
    <property type="match status" value="1"/>
</dbReference>
<organism evidence="1 2">
    <name type="scientific">Octopus sinensis</name>
    <name type="common">East Asian common octopus</name>
    <dbReference type="NCBI Taxonomy" id="2607531"/>
    <lineage>
        <taxon>Eukaryota</taxon>
        <taxon>Metazoa</taxon>
        <taxon>Spiralia</taxon>
        <taxon>Lophotrochozoa</taxon>
        <taxon>Mollusca</taxon>
        <taxon>Cephalopoda</taxon>
        <taxon>Coleoidea</taxon>
        <taxon>Octopodiformes</taxon>
        <taxon>Octopoda</taxon>
        <taxon>Incirrata</taxon>
        <taxon>Octopodidae</taxon>
        <taxon>Octopus</taxon>
    </lineage>
</organism>
<dbReference type="InterPro" id="IPR011990">
    <property type="entry name" value="TPR-like_helical_dom_sf"/>
</dbReference>
<dbReference type="PANTHER" id="PTHR23270:SF10">
    <property type="entry name" value="PROTEIN RRP5 HOMOLOG"/>
    <property type="match status" value="1"/>
</dbReference>